<dbReference type="FunFam" id="1.10.555.10:FF:000045">
    <property type="entry name" value="RhoGAP domain containing protein"/>
    <property type="match status" value="1"/>
</dbReference>
<dbReference type="Gene3D" id="1.10.555.10">
    <property type="entry name" value="Rho GTPase activation protein"/>
    <property type="match status" value="1"/>
</dbReference>
<dbReference type="InterPro" id="IPR000198">
    <property type="entry name" value="RhoGAP_dom"/>
</dbReference>
<dbReference type="GO" id="GO:0005096">
    <property type="term" value="F:GTPase activator activity"/>
    <property type="evidence" value="ECO:0007669"/>
    <property type="project" value="TreeGrafter"/>
</dbReference>
<dbReference type="Gene3D" id="1.25.40.530">
    <property type="entry name" value="MyTH4 domain"/>
    <property type="match status" value="1"/>
</dbReference>
<protein>
    <recommendedName>
        <fullName evidence="5">Rho GTPase activation protein</fullName>
    </recommendedName>
</protein>
<keyword evidence="4" id="KW-1185">Reference proteome</keyword>
<dbReference type="PROSITE" id="PS51016">
    <property type="entry name" value="MYTH4"/>
    <property type="match status" value="1"/>
</dbReference>
<dbReference type="InterPro" id="IPR038185">
    <property type="entry name" value="MyTH4_dom_sf"/>
</dbReference>
<organism evidence="3 4">
    <name type="scientific">Caulochytrium protostelioides</name>
    <dbReference type="NCBI Taxonomy" id="1555241"/>
    <lineage>
        <taxon>Eukaryota</taxon>
        <taxon>Fungi</taxon>
        <taxon>Fungi incertae sedis</taxon>
        <taxon>Chytridiomycota</taxon>
        <taxon>Chytridiomycota incertae sedis</taxon>
        <taxon>Chytridiomycetes</taxon>
        <taxon>Caulochytriales</taxon>
        <taxon>Caulochytriaceae</taxon>
        <taxon>Caulochytrium</taxon>
    </lineage>
</organism>
<dbReference type="Pfam" id="PF00620">
    <property type="entry name" value="RhoGAP"/>
    <property type="match status" value="1"/>
</dbReference>
<evidence type="ECO:0000259" key="2">
    <source>
        <dbReference type="PROSITE" id="PS51016"/>
    </source>
</evidence>
<dbReference type="OrthoDB" id="437889at2759"/>
<dbReference type="SMART" id="SM00324">
    <property type="entry name" value="RhoGAP"/>
    <property type="match status" value="1"/>
</dbReference>
<dbReference type="AlphaFoldDB" id="A0A4P9WY41"/>
<dbReference type="Proteomes" id="UP000274922">
    <property type="component" value="Unassembled WGS sequence"/>
</dbReference>
<feature type="domain" description="MyTH4" evidence="2">
    <location>
        <begin position="50"/>
        <end position="200"/>
    </location>
</feature>
<dbReference type="GO" id="GO:0007165">
    <property type="term" value="P:signal transduction"/>
    <property type="evidence" value="ECO:0007669"/>
    <property type="project" value="InterPro"/>
</dbReference>
<sequence>MESLNRPALPADLSRELQRFRMDGFAKKYFSEHRTGIFRKKVPVEKMLGYQKDAIRAPLMMLRKDMAKEAIKCFRCIQKVMSVPMGVAMAAVIPDIEALLSRGISRGELRDEIYVQMCKQLTRNPNADSIQRGWQLLCVLPIGFPPSKNFEDYMQSFIASAMRDPVTEKLATHANKKFVRICRTGPRGKTPSAPEIERALEAPFIHSVFGEPLEDIMQLQRAAGGAEDLPRILPFLVHAIIDLHGCTSEGIFRVPGDSDLVVDLRCRIEKGQYDLNGVRDPNVPSSLFKLWLRELADPLISADVYDECIALGRDEGREDALAHARTILAKLPETHQRVCDYVITFLQKVAEPQNVPLTKMNVANLAMVFAPNFLRCPSDNPTTIFENTKFEQGFLRILISARPASTPSA</sequence>
<dbReference type="PANTHER" id="PTHR45876">
    <property type="entry name" value="FI04035P"/>
    <property type="match status" value="1"/>
</dbReference>
<dbReference type="InterPro" id="IPR000857">
    <property type="entry name" value="MyTH4_dom"/>
</dbReference>
<dbReference type="InterPro" id="IPR008936">
    <property type="entry name" value="Rho_GTPase_activation_prot"/>
</dbReference>
<dbReference type="GO" id="GO:0005856">
    <property type="term" value="C:cytoskeleton"/>
    <property type="evidence" value="ECO:0007669"/>
    <property type="project" value="InterPro"/>
</dbReference>
<proteinExistence type="predicted"/>
<dbReference type="STRING" id="1555241.A0A4P9WY41"/>
<evidence type="ECO:0000313" key="4">
    <source>
        <dbReference type="Proteomes" id="UP000274922"/>
    </source>
</evidence>
<feature type="domain" description="Rho-GAP" evidence="1">
    <location>
        <begin position="211"/>
        <end position="406"/>
    </location>
</feature>
<dbReference type="EMBL" id="ML014451">
    <property type="protein sequence ID" value="RKO98401.1"/>
    <property type="molecule type" value="Genomic_DNA"/>
</dbReference>
<dbReference type="Pfam" id="PF00784">
    <property type="entry name" value="MyTH4"/>
    <property type="match status" value="1"/>
</dbReference>
<evidence type="ECO:0000259" key="1">
    <source>
        <dbReference type="PROSITE" id="PS50238"/>
    </source>
</evidence>
<evidence type="ECO:0000313" key="3">
    <source>
        <dbReference type="EMBL" id="RKO98401.1"/>
    </source>
</evidence>
<evidence type="ECO:0008006" key="5">
    <source>
        <dbReference type="Google" id="ProtNLM"/>
    </source>
</evidence>
<reference evidence="4" key="1">
    <citation type="journal article" date="2018" name="Nat. Microbiol.">
        <title>Leveraging single-cell genomics to expand the fungal tree of life.</title>
        <authorList>
            <person name="Ahrendt S.R."/>
            <person name="Quandt C.A."/>
            <person name="Ciobanu D."/>
            <person name="Clum A."/>
            <person name="Salamov A."/>
            <person name="Andreopoulos B."/>
            <person name="Cheng J.F."/>
            <person name="Woyke T."/>
            <person name="Pelin A."/>
            <person name="Henrissat B."/>
            <person name="Reynolds N.K."/>
            <person name="Benny G.L."/>
            <person name="Smith M.E."/>
            <person name="James T.Y."/>
            <person name="Grigoriev I.V."/>
        </authorList>
    </citation>
    <scope>NUCLEOTIDE SEQUENCE [LARGE SCALE GENOMIC DNA]</scope>
    <source>
        <strain evidence="4">ATCC 52028</strain>
    </source>
</reference>
<dbReference type="GO" id="GO:0005737">
    <property type="term" value="C:cytoplasm"/>
    <property type="evidence" value="ECO:0007669"/>
    <property type="project" value="TreeGrafter"/>
</dbReference>
<dbReference type="SUPFAM" id="SSF48350">
    <property type="entry name" value="GTPase activation domain, GAP"/>
    <property type="match status" value="1"/>
</dbReference>
<dbReference type="PANTHER" id="PTHR45876:SF8">
    <property type="entry name" value="FI04035P"/>
    <property type="match status" value="1"/>
</dbReference>
<gene>
    <name evidence="3" type="ORF">CXG81DRAFT_15960</name>
</gene>
<dbReference type="SMART" id="SM00139">
    <property type="entry name" value="MyTH4"/>
    <property type="match status" value="1"/>
</dbReference>
<name>A0A4P9WY41_9FUNG</name>
<accession>A0A4P9WY41</accession>
<dbReference type="PROSITE" id="PS50238">
    <property type="entry name" value="RHOGAP"/>
    <property type="match status" value="1"/>
</dbReference>